<dbReference type="VEuPathDB" id="TriTrypDB:TcBrA4_0083010"/>
<gene>
    <name evidence="3" type="ORF">C3747_3g777</name>
</gene>
<keyword evidence="2" id="KW-0732">Signal</keyword>
<dbReference type="VEuPathDB" id="TriTrypDB:TCDM_10891"/>
<proteinExistence type="predicted"/>
<feature type="signal peptide" evidence="2">
    <location>
        <begin position="1"/>
        <end position="25"/>
    </location>
</feature>
<dbReference type="VEuPathDB" id="TriTrypDB:TcYC6_0038580"/>
<evidence type="ECO:0000313" key="4">
    <source>
        <dbReference type="Proteomes" id="UP000246078"/>
    </source>
</evidence>
<comment type="caution">
    <text evidence="3">The sequence shown here is derived from an EMBL/GenBank/DDBJ whole genome shotgun (WGS) entry which is preliminary data.</text>
</comment>
<feature type="compositionally biased region" description="Low complexity" evidence="1">
    <location>
        <begin position="60"/>
        <end position="78"/>
    </location>
</feature>
<dbReference type="EMBL" id="PRFC01000003">
    <property type="protein sequence ID" value="PWV21218.1"/>
    <property type="molecule type" value="Genomic_DNA"/>
</dbReference>
<evidence type="ECO:0000256" key="2">
    <source>
        <dbReference type="SAM" id="SignalP"/>
    </source>
</evidence>
<dbReference type="AlphaFoldDB" id="A0A2V2XK67"/>
<feature type="chain" id="PRO_5016037249" evidence="2">
    <location>
        <begin position="26"/>
        <end position="215"/>
    </location>
</feature>
<sequence>MPRPVRLRLLLLLVTASSTEELTEAKKQQLIRDGGLTPDAHLFASLEHLTRRAGSVQRYSTASAQSGRSTSASASNAATDEDPFLKQSCMIMETGRKRTLRVGLSLASMQRDHVIGPNGASGGHNSGAAGKNAGPFQGCGGKEENHPDLGGGGGRTIALTTPQRILLLVLGGVACSERRSVHEISKRYGREVVIGEPRCRVLSLLCAGNWHPTAL</sequence>
<dbReference type="Gene3D" id="3.40.50.1910">
    <property type="match status" value="1"/>
</dbReference>
<dbReference type="InterPro" id="IPR036045">
    <property type="entry name" value="Sec1-like_sf"/>
</dbReference>
<organism evidence="3 4">
    <name type="scientific">Trypanosoma cruzi</name>
    <dbReference type="NCBI Taxonomy" id="5693"/>
    <lineage>
        <taxon>Eukaryota</taxon>
        <taxon>Discoba</taxon>
        <taxon>Euglenozoa</taxon>
        <taxon>Kinetoplastea</taxon>
        <taxon>Metakinetoplastina</taxon>
        <taxon>Trypanosomatida</taxon>
        <taxon>Trypanosomatidae</taxon>
        <taxon>Trypanosoma</taxon>
        <taxon>Schizotrypanum</taxon>
    </lineage>
</organism>
<evidence type="ECO:0000256" key="1">
    <source>
        <dbReference type="SAM" id="MobiDB-lite"/>
    </source>
</evidence>
<dbReference type="InterPro" id="IPR027482">
    <property type="entry name" value="Sec1-like_dom2"/>
</dbReference>
<dbReference type="VEuPathDB" id="TriTrypDB:BCY84_01990"/>
<reference evidence="3 4" key="1">
    <citation type="journal article" date="2018" name="Microb. Genom.">
        <title>Expanding an expanded genome: long-read sequencing of Trypanosoma cruzi.</title>
        <authorList>
            <person name="Berna L."/>
            <person name="Rodriguez M."/>
            <person name="Chiribao M.L."/>
            <person name="Parodi-Talice A."/>
            <person name="Pita S."/>
            <person name="Rijo G."/>
            <person name="Alvarez-Valin F."/>
            <person name="Robello C."/>
        </authorList>
    </citation>
    <scope>NUCLEOTIDE SEQUENCE [LARGE SCALE GENOMIC DNA]</scope>
    <source>
        <strain evidence="3 4">TCC</strain>
    </source>
</reference>
<dbReference type="VEuPathDB" id="TriTrypDB:C3747_3g777"/>
<accession>A0A2V2XK67</accession>
<feature type="region of interest" description="Disordered" evidence="1">
    <location>
        <begin position="57"/>
        <end position="79"/>
    </location>
</feature>
<protein>
    <submittedName>
        <fullName evidence="3">Putative syntaxin binding protein</fullName>
    </submittedName>
</protein>
<dbReference type="VEuPathDB" id="TriTrypDB:ECC02_010346"/>
<name>A0A2V2XK67_TRYCR</name>
<evidence type="ECO:0000313" key="3">
    <source>
        <dbReference type="EMBL" id="PWV21218.1"/>
    </source>
</evidence>
<dbReference type="VEuPathDB" id="TriTrypDB:TcCL_Unassigned02612"/>
<dbReference type="SUPFAM" id="SSF56815">
    <property type="entry name" value="Sec1/munc18-like (SM) proteins"/>
    <property type="match status" value="1"/>
</dbReference>
<dbReference type="VEuPathDB" id="TriTrypDB:TcG_05769"/>
<dbReference type="VEuPathDB" id="TriTrypDB:C4B63_9g464"/>
<dbReference type="Proteomes" id="UP000246078">
    <property type="component" value="Unassembled WGS sequence"/>
</dbReference>